<organism evidence="2 3">
    <name type="scientific">Hirundo rustica rustica</name>
    <dbReference type="NCBI Taxonomy" id="333673"/>
    <lineage>
        <taxon>Eukaryota</taxon>
        <taxon>Metazoa</taxon>
        <taxon>Chordata</taxon>
        <taxon>Craniata</taxon>
        <taxon>Vertebrata</taxon>
        <taxon>Euteleostomi</taxon>
        <taxon>Archelosauria</taxon>
        <taxon>Archosauria</taxon>
        <taxon>Dinosauria</taxon>
        <taxon>Saurischia</taxon>
        <taxon>Theropoda</taxon>
        <taxon>Coelurosauria</taxon>
        <taxon>Aves</taxon>
        <taxon>Neognathae</taxon>
        <taxon>Neoaves</taxon>
        <taxon>Telluraves</taxon>
        <taxon>Australaves</taxon>
        <taxon>Passeriformes</taxon>
        <taxon>Sylvioidea</taxon>
        <taxon>Hirundinidae</taxon>
        <taxon>Hirundo</taxon>
    </lineage>
</organism>
<dbReference type="InterPro" id="IPR001584">
    <property type="entry name" value="Integrase_cat-core"/>
</dbReference>
<dbReference type="Gene3D" id="3.30.420.10">
    <property type="entry name" value="Ribonuclease H-like superfamily/Ribonuclease H"/>
    <property type="match status" value="1"/>
</dbReference>
<dbReference type="EMBL" id="QRBI01000143">
    <property type="protein sequence ID" value="RMC00709.1"/>
    <property type="molecule type" value="Genomic_DNA"/>
</dbReference>
<accession>A0A3M0JIS4</accession>
<sequence length="141" mass="15865">MVEVQYGEAWKIDYITLPQTRQGKRYVLTMVEATTGWLEAYPVPHATARNTILSLEKQVLWRHGIPERIESDNGTHFKNGLINTWASVGFVSDPPGQPKECPGLQQAREQEDMALNGYITSLIMHQVPGKLNAAMDCLRLS</sequence>
<dbReference type="GO" id="GO:0003676">
    <property type="term" value="F:nucleic acid binding"/>
    <property type="evidence" value="ECO:0007669"/>
    <property type="project" value="InterPro"/>
</dbReference>
<dbReference type="AlphaFoldDB" id="A0A3M0JIS4"/>
<dbReference type="PANTHER" id="PTHR37984">
    <property type="entry name" value="PROTEIN CBG26694"/>
    <property type="match status" value="1"/>
</dbReference>
<evidence type="ECO:0000313" key="2">
    <source>
        <dbReference type="EMBL" id="RMC00709.1"/>
    </source>
</evidence>
<dbReference type="PROSITE" id="PS50994">
    <property type="entry name" value="INTEGRASE"/>
    <property type="match status" value="1"/>
</dbReference>
<gene>
    <name evidence="2" type="ORF">DUI87_22736</name>
</gene>
<dbReference type="SUPFAM" id="SSF53098">
    <property type="entry name" value="Ribonuclease H-like"/>
    <property type="match status" value="1"/>
</dbReference>
<protein>
    <recommendedName>
        <fullName evidence="1">Integrase catalytic domain-containing protein</fullName>
    </recommendedName>
</protein>
<feature type="domain" description="Integrase catalytic" evidence="1">
    <location>
        <begin position="1"/>
        <end position="141"/>
    </location>
</feature>
<name>A0A3M0JIS4_HIRRU</name>
<comment type="caution">
    <text evidence="2">The sequence shown here is derived from an EMBL/GenBank/DDBJ whole genome shotgun (WGS) entry which is preliminary data.</text>
</comment>
<dbReference type="GO" id="GO:0015074">
    <property type="term" value="P:DNA integration"/>
    <property type="evidence" value="ECO:0007669"/>
    <property type="project" value="InterPro"/>
</dbReference>
<dbReference type="InterPro" id="IPR050951">
    <property type="entry name" value="Retrovirus_Pol_polyprotein"/>
</dbReference>
<reference evidence="2 3" key="1">
    <citation type="submission" date="2018-07" db="EMBL/GenBank/DDBJ databases">
        <title>A high quality draft genome assembly of the barn swallow (H. rustica rustica).</title>
        <authorList>
            <person name="Formenti G."/>
            <person name="Chiara M."/>
            <person name="Poveda L."/>
            <person name="Francoijs K.-J."/>
            <person name="Bonisoli-Alquati A."/>
            <person name="Canova L."/>
            <person name="Gianfranceschi L."/>
            <person name="Horner D.S."/>
            <person name="Saino N."/>
        </authorList>
    </citation>
    <scope>NUCLEOTIDE SEQUENCE [LARGE SCALE GENOMIC DNA]</scope>
    <source>
        <strain evidence="2">Chelidonia</strain>
        <tissue evidence="2">Blood</tissue>
    </source>
</reference>
<evidence type="ECO:0000313" key="3">
    <source>
        <dbReference type="Proteomes" id="UP000269221"/>
    </source>
</evidence>
<dbReference type="Pfam" id="PF00665">
    <property type="entry name" value="rve"/>
    <property type="match status" value="1"/>
</dbReference>
<dbReference type="Proteomes" id="UP000269221">
    <property type="component" value="Unassembled WGS sequence"/>
</dbReference>
<dbReference type="InterPro" id="IPR012337">
    <property type="entry name" value="RNaseH-like_sf"/>
</dbReference>
<dbReference type="PANTHER" id="PTHR37984:SF12">
    <property type="entry name" value="RIBONUCLEASE H"/>
    <property type="match status" value="1"/>
</dbReference>
<proteinExistence type="predicted"/>
<keyword evidence="3" id="KW-1185">Reference proteome</keyword>
<dbReference type="OrthoDB" id="9632969at2759"/>
<evidence type="ECO:0000259" key="1">
    <source>
        <dbReference type="PROSITE" id="PS50994"/>
    </source>
</evidence>
<dbReference type="InterPro" id="IPR036397">
    <property type="entry name" value="RNaseH_sf"/>
</dbReference>